<feature type="non-terminal residue" evidence="1">
    <location>
        <position position="1"/>
    </location>
</feature>
<dbReference type="EMBL" id="JACMRX010000002">
    <property type="protein sequence ID" value="KAF7996146.1"/>
    <property type="molecule type" value="Genomic_DNA"/>
</dbReference>
<gene>
    <name evidence="1" type="ORF">HCN44_011049</name>
</gene>
<protein>
    <submittedName>
        <fullName evidence="1">Uncharacterized protein</fullName>
    </submittedName>
</protein>
<proteinExistence type="predicted"/>
<organism evidence="1 2">
    <name type="scientific">Aphidius gifuensis</name>
    <name type="common">Parasitoid wasp</name>
    <dbReference type="NCBI Taxonomy" id="684658"/>
    <lineage>
        <taxon>Eukaryota</taxon>
        <taxon>Metazoa</taxon>
        <taxon>Ecdysozoa</taxon>
        <taxon>Arthropoda</taxon>
        <taxon>Hexapoda</taxon>
        <taxon>Insecta</taxon>
        <taxon>Pterygota</taxon>
        <taxon>Neoptera</taxon>
        <taxon>Endopterygota</taxon>
        <taxon>Hymenoptera</taxon>
        <taxon>Apocrita</taxon>
        <taxon>Ichneumonoidea</taxon>
        <taxon>Braconidae</taxon>
        <taxon>Aphidiinae</taxon>
        <taxon>Aphidius</taxon>
    </lineage>
</organism>
<sequence>DIVGYVDAIEGARILQSPHKKVFIFTINNHGTVRMRILIRGTQIDGYTHRLFREVHYNHSTFGQRTITDGSYWLTINVAMFVLSLALEIGTAFTVCGQMSQRANGFFTIENMDNIIIREGIAPLTQAQANPGFQALQGLRRQRVEPVIQRNNNNIAVYRGVVNNHAAGGAIRRGDACCWCLVPNVNDVVVAHSVNNALDGLSNDLNGLNDDNMINNKIQQNVSEINSVNDIVFDNIKVKENMAGNVDYVGAEMVIPVNDNCIWDVDGERPDDDNDTAGGFNINEIYGYDDIYDNRESPDNVVCGEPA</sequence>
<evidence type="ECO:0000313" key="2">
    <source>
        <dbReference type="Proteomes" id="UP000639338"/>
    </source>
</evidence>
<dbReference type="Proteomes" id="UP000639338">
    <property type="component" value="Unassembled WGS sequence"/>
</dbReference>
<dbReference type="AlphaFoldDB" id="A0A834Y076"/>
<name>A0A834Y076_APHGI</name>
<comment type="caution">
    <text evidence="1">The sequence shown here is derived from an EMBL/GenBank/DDBJ whole genome shotgun (WGS) entry which is preliminary data.</text>
</comment>
<dbReference type="OrthoDB" id="10053386at2759"/>
<evidence type="ECO:0000313" key="1">
    <source>
        <dbReference type="EMBL" id="KAF7996146.1"/>
    </source>
</evidence>
<keyword evidence="2" id="KW-1185">Reference proteome</keyword>
<reference evidence="1 2" key="1">
    <citation type="submission" date="2020-08" db="EMBL/GenBank/DDBJ databases">
        <title>Aphidius gifuensis genome sequencing and assembly.</title>
        <authorList>
            <person name="Du Z."/>
        </authorList>
    </citation>
    <scope>NUCLEOTIDE SEQUENCE [LARGE SCALE GENOMIC DNA]</scope>
    <source>
        <strain evidence="1">YNYX2018</strain>
        <tissue evidence="1">Adults</tissue>
    </source>
</reference>
<accession>A0A834Y076</accession>